<keyword evidence="1" id="KW-0472">Membrane</keyword>
<organism evidence="2 3">
    <name type="scientific">Scylla paramamosain</name>
    <name type="common">Mud crab</name>
    <dbReference type="NCBI Taxonomy" id="85552"/>
    <lineage>
        <taxon>Eukaryota</taxon>
        <taxon>Metazoa</taxon>
        <taxon>Ecdysozoa</taxon>
        <taxon>Arthropoda</taxon>
        <taxon>Crustacea</taxon>
        <taxon>Multicrustacea</taxon>
        <taxon>Malacostraca</taxon>
        <taxon>Eumalacostraca</taxon>
        <taxon>Eucarida</taxon>
        <taxon>Decapoda</taxon>
        <taxon>Pleocyemata</taxon>
        <taxon>Brachyura</taxon>
        <taxon>Eubrachyura</taxon>
        <taxon>Portunoidea</taxon>
        <taxon>Portunidae</taxon>
        <taxon>Portuninae</taxon>
        <taxon>Scylla</taxon>
    </lineage>
</organism>
<sequence>MDAVSVVSYSHPSPQPGTIPLLCCPDPSYPGLPIPSCCLPSLPYHCCPPPAPYRHNPTVATGLISPNLLTVLHTFTHPYLILSPSPLTVHVTLGFLWLVLYLSGGILLHPTLPLFLPPPWQTWPYSLVGLPGLSLGALHLTPYSEGLPFLLHSRETYCTGTKEQHKRIVEPIGLRDIQYLPEETNIWMYAIVAIGSAFLVFVLISVYLMWRSMRSERQDIERETLCEAEKLPAKSSITSLHSDLSFTATSP</sequence>
<reference evidence="2 3" key="1">
    <citation type="submission" date="2023-03" db="EMBL/GenBank/DDBJ databases">
        <title>High-quality genome of Scylla paramamosain provides insights in environmental adaptation.</title>
        <authorList>
            <person name="Zhang L."/>
        </authorList>
    </citation>
    <scope>NUCLEOTIDE SEQUENCE [LARGE SCALE GENOMIC DNA]</scope>
    <source>
        <strain evidence="2">LZ_2023a</strain>
        <tissue evidence="2">Muscle</tissue>
    </source>
</reference>
<accession>A0AAW0UBI6</accession>
<gene>
    <name evidence="2" type="ORF">O3P69_005331</name>
</gene>
<keyword evidence="3" id="KW-1185">Reference proteome</keyword>
<protein>
    <submittedName>
        <fullName evidence="2">Uncharacterized protein</fullName>
    </submittedName>
</protein>
<feature type="transmembrane region" description="Helical" evidence="1">
    <location>
        <begin position="186"/>
        <end position="210"/>
    </location>
</feature>
<evidence type="ECO:0000313" key="2">
    <source>
        <dbReference type="EMBL" id="KAK8396195.1"/>
    </source>
</evidence>
<feature type="transmembrane region" description="Helical" evidence="1">
    <location>
        <begin position="95"/>
        <end position="116"/>
    </location>
</feature>
<dbReference type="EMBL" id="JARAKH010000016">
    <property type="protein sequence ID" value="KAK8396195.1"/>
    <property type="molecule type" value="Genomic_DNA"/>
</dbReference>
<evidence type="ECO:0000313" key="3">
    <source>
        <dbReference type="Proteomes" id="UP001487740"/>
    </source>
</evidence>
<keyword evidence="1" id="KW-0812">Transmembrane</keyword>
<name>A0AAW0UBI6_SCYPA</name>
<dbReference type="AlphaFoldDB" id="A0AAW0UBI6"/>
<comment type="caution">
    <text evidence="2">The sequence shown here is derived from an EMBL/GenBank/DDBJ whole genome shotgun (WGS) entry which is preliminary data.</text>
</comment>
<evidence type="ECO:0000256" key="1">
    <source>
        <dbReference type="SAM" id="Phobius"/>
    </source>
</evidence>
<keyword evidence="1" id="KW-1133">Transmembrane helix</keyword>
<proteinExistence type="predicted"/>
<dbReference type="Proteomes" id="UP001487740">
    <property type="component" value="Unassembled WGS sequence"/>
</dbReference>